<accession>A0A0F9PAK4</accession>
<organism evidence="2">
    <name type="scientific">marine sediment metagenome</name>
    <dbReference type="NCBI Taxonomy" id="412755"/>
    <lineage>
        <taxon>unclassified sequences</taxon>
        <taxon>metagenomes</taxon>
        <taxon>ecological metagenomes</taxon>
    </lineage>
</organism>
<name>A0A0F9PAK4_9ZZZZ</name>
<feature type="domain" description="DZANK-type" evidence="1">
    <location>
        <begin position="30"/>
        <end position="85"/>
    </location>
</feature>
<comment type="caution">
    <text evidence="2">The sequence shown here is derived from an EMBL/GenBank/DDBJ whole genome shotgun (WGS) entry which is preliminary data.</text>
</comment>
<protein>
    <recommendedName>
        <fullName evidence="1">DZANK-type domain-containing protein</fullName>
    </recommendedName>
</protein>
<reference evidence="2" key="1">
    <citation type="journal article" date="2015" name="Nature">
        <title>Complex archaea that bridge the gap between prokaryotes and eukaryotes.</title>
        <authorList>
            <person name="Spang A."/>
            <person name="Saw J.H."/>
            <person name="Jorgensen S.L."/>
            <person name="Zaremba-Niedzwiedzka K."/>
            <person name="Martijn J."/>
            <person name="Lind A.E."/>
            <person name="van Eijk R."/>
            <person name="Schleper C."/>
            <person name="Guy L."/>
            <person name="Ettema T.J."/>
        </authorList>
    </citation>
    <scope>NUCLEOTIDE SEQUENCE</scope>
</reference>
<dbReference type="AlphaFoldDB" id="A0A0F9PAK4"/>
<dbReference type="SUPFAM" id="SSF144206">
    <property type="entry name" value="NOB1 zinc finger-like"/>
    <property type="match status" value="1"/>
</dbReference>
<gene>
    <name evidence="2" type="ORF">LCGC14_1239060</name>
</gene>
<dbReference type="Pfam" id="PF12773">
    <property type="entry name" value="DZR"/>
    <property type="match status" value="1"/>
</dbReference>
<dbReference type="InterPro" id="IPR036283">
    <property type="entry name" value="NOB1_Zf-like_sf"/>
</dbReference>
<evidence type="ECO:0000259" key="1">
    <source>
        <dbReference type="Pfam" id="PF12773"/>
    </source>
</evidence>
<dbReference type="EMBL" id="LAZR01006677">
    <property type="protein sequence ID" value="KKM90402.1"/>
    <property type="molecule type" value="Genomic_DNA"/>
</dbReference>
<evidence type="ECO:0000313" key="2">
    <source>
        <dbReference type="EMBL" id="KKM90402.1"/>
    </source>
</evidence>
<dbReference type="InterPro" id="IPR025874">
    <property type="entry name" value="DZR"/>
</dbReference>
<proteinExistence type="predicted"/>
<sequence>MKNLEKKPIPTQAEIKKELEQLRHDPRVLCTQCGCRLYGEYHYCPTCGDGVERLQKEPSIKWALICMICGKEIDDIYAKYCTNCGQRMRRKLEKIKKMFNGKE</sequence>